<reference evidence="3" key="1">
    <citation type="submission" date="2016-09" db="EMBL/GenBank/DDBJ databases">
        <authorList>
            <person name="Strepis N."/>
        </authorList>
    </citation>
    <scope>NUCLEOTIDE SEQUENCE [LARGE SCALE GENOMIC DNA]</scope>
</reference>
<feature type="region of interest" description="Disordered" evidence="1">
    <location>
        <begin position="1"/>
        <end position="59"/>
    </location>
</feature>
<dbReference type="EMBL" id="FQTT01000011">
    <property type="protein sequence ID" value="SHE25734.1"/>
    <property type="molecule type" value="Genomic_DNA"/>
</dbReference>
<gene>
    <name evidence="2" type="ORF">ACGLYG10_1966</name>
</gene>
<organism evidence="2 3">
    <name type="scientific">Actinomyces glycerinitolerans</name>
    <dbReference type="NCBI Taxonomy" id="1892869"/>
    <lineage>
        <taxon>Bacteria</taxon>
        <taxon>Bacillati</taxon>
        <taxon>Actinomycetota</taxon>
        <taxon>Actinomycetes</taxon>
        <taxon>Actinomycetales</taxon>
        <taxon>Actinomycetaceae</taxon>
        <taxon>Actinomyces</taxon>
    </lineage>
</organism>
<protein>
    <submittedName>
        <fullName evidence="2">Uncharacterized protein</fullName>
    </submittedName>
</protein>
<dbReference type="AlphaFoldDB" id="A0A1M4S0H6"/>
<evidence type="ECO:0000256" key="1">
    <source>
        <dbReference type="SAM" id="MobiDB-lite"/>
    </source>
</evidence>
<evidence type="ECO:0000313" key="2">
    <source>
        <dbReference type="EMBL" id="SHE25734.1"/>
    </source>
</evidence>
<dbReference type="Proteomes" id="UP000184291">
    <property type="component" value="Unassembled WGS sequence"/>
</dbReference>
<proteinExistence type="predicted"/>
<accession>A0A1M4S0H6</accession>
<name>A0A1M4S0H6_9ACTO</name>
<feature type="compositionally biased region" description="Basic and acidic residues" evidence="1">
    <location>
        <begin position="29"/>
        <end position="41"/>
    </location>
</feature>
<evidence type="ECO:0000313" key="3">
    <source>
        <dbReference type="Proteomes" id="UP000184291"/>
    </source>
</evidence>
<keyword evidence="3" id="KW-1185">Reference proteome</keyword>
<sequence>MEPGLGDREDENPNTLGFITYPASMEPGLGDREDVSLRPDLQEDPSPQWSPALETGKTR</sequence>